<sequence>MTKCTFIVVFSAVIQYLYGVDIAKNVEGGVQLINTGPIELIVPDDLSFTVKRITKAQSCGGAFIICYEATTTIMREEERAYYNFGEVCPLGTCALAVEAETAWYLSLDKRYDGFYARFYDENPRACPRKVINNRTNFTIIELPECPVIVNEAKIPQDDKPKKNNSQATVGIIAVCMVIIILLLVIIIIAGYCIYKRSKRQSTPSAKSLNQCKFPPRNTTTAQLSRSEPEQPHRRLTSWRSHDGSAYGSKKHFSDNYNTHDDRYSRSTNMVTSESSRRNPMI</sequence>
<evidence type="ECO:0000256" key="2">
    <source>
        <dbReference type="SAM" id="Phobius"/>
    </source>
</evidence>
<reference evidence="5" key="2">
    <citation type="submission" date="2020-10" db="UniProtKB">
        <authorList>
            <consortium name="WormBaseParasite"/>
        </authorList>
    </citation>
    <scope>IDENTIFICATION</scope>
</reference>
<evidence type="ECO:0000256" key="1">
    <source>
        <dbReference type="SAM" id="MobiDB-lite"/>
    </source>
</evidence>
<proteinExistence type="predicted"/>
<dbReference type="Proteomes" id="UP000492821">
    <property type="component" value="Unassembled WGS sequence"/>
</dbReference>
<feature type="signal peptide" evidence="3">
    <location>
        <begin position="1"/>
        <end position="19"/>
    </location>
</feature>
<keyword evidence="2" id="KW-1133">Transmembrane helix</keyword>
<feature type="compositionally biased region" description="Polar residues" evidence="1">
    <location>
        <begin position="204"/>
        <end position="225"/>
    </location>
</feature>
<dbReference type="AlphaFoldDB" id="A0A7E4ZUX6"/>
<feature type="region of interest" description="Disordered" evidence="1">
    <location>
        <begin position="204"/>
        <end position="281"/>
    </location>
</feature>
<keyword evidence="2" id="KW-0812">Transmembrane</keyword>
<keyword evidence="4" id="KW-1185">Reference proteome</keyword>
<accession>A0A7E4ZUX6</accession>
<feature type="transmembrane region" description="Helical" evidence="2">
    <location>
        <begin position="169"/>
        <end position="194"/>
    </location>
</feature>
<keyword evidence="3" id="KW-0732">Signal</keyword>
<organism evidence="4 5">
    <name type="scientific">Panagrellus redivivus</name>
    <name type="common">Microworm</name>
    <dbReference type="NCBI Taxonomy" id="6233"/>
    <lineage>
        <taxon>Eukaryota</taxon>
        <taxon>Metazoa</taxon>
        <taxon>Ecdysozoa</taxon>
        <taxon>Nematoda</taxon>
        <taxon>Chromadorea</taxon>
        <taxon>Rhabditida</taxon>
        <taxon>Tylenchina</taxon>
        <taxon>Panagrolaimomorpha</taxon>
        <taxon>Panagrolaimoidea</taxon>
        <taxon>Panagrolaimidae</taxon>
        <taxon>Panagrellus</taxon>
    </lineage>
</organism>
<reference evidence="4" key="1">
    <citation type="journal article" date="2013" name="Genetics">
        <title>The draft genome and transcriptome of Panagrellus redivivus are shaped by the harsh demands of a free-living lifestyle.</title>
        <authorList>
            <person name="Srinivasan J."/>
            <person name="Dillman A.R."/>
            <person name="Macchietto M.G."/>
            <person name="Heikkinen L."/>
            <person name="Lakso M."/>
            <person name="Fracchia K.M."/>
            <person name="Antoshechkin I."/>
            <person name="Mortazavi A."/>
            <person name="Wong G."/>
            <person name="Sternberg P.W."/>
        </authorList>
    </citation>
    <scope>NUCLEOTIDE SEQUENCE [LARGE SCALE GENOMIC DNA]</scope>
    <source>
        <strain evidence="4">MT8872</strain>
    </source>
</reference>
<keyword evidence="2" id="KW-0472">Membrane</keyword>
<feature type="compositionally biased region" description="Basic and acidic residues" evidence="1">
    <location>
        <begin position="251"/>
        <end position="264"/>
    </location>
</feature>
<evidence type="ECO:0000256" key="3">
    <source>
        <dbReference type="SAM" id="SignalP"/>
    </source>
</evidence>
<evidence type="ECO:0000313" key="4">
    <source>
        <dbReference type="Proteomes" id="UP000492821"/>
    </source>
</evidence>
<evidence type="ECO:0000313" key="5">
    <source>
        <dbReference type="WBParaSite" id="Pan_g18727.t1"/>
    </source>
</evidence>
<protein>
    <submittedName>
        <fullName evidence="5">CUB domain-containing protein</fullName>
    </submittedName>
</protein>
<dbReference type="WBParaSite" id="Pan_g18727.t1">
    <property type="protein sequence ID" value="Pan_g18727.t1"/>
    <property type="gene ID" value="Pan_g18727"/>
</dbReference>
<name>A0A7E4ZUX6_PANRE</name>
<feature type="chain" id="PRO_5028906663" evidence="3">
    <location>
        <begin position="20"/>
        <end position="281"/>
    </location>
</feature>